<feature type="transmembrane region" description="Helical" evidence="5">
    <location>
        <begin position="302"/>
        <end position="326"/>
    </location>
</feature>
<comment type="caution">
    <text evidence="8">The sequence shown here is derived from an EMBL/GenBank/DDBJ whole genome shotgun (WGS) entry which is preliminary data.</text>
</comment>
<dbReference type="PANTHER" id="PTHR36834">
    <property type="entry name" value="MEMBRANE PROTEIN-RELATED"/>
    <property type="match status" value="1"/>
</dbReference>
<evidence type="ECO:0000256" key="1">
    <source>
        <dbReference type="ARBA" id="ARBA00004141"/>
    </source>
</evidence>
<feature type="transmembrane region" description="Helical" evidence="5">
    <location>
        <begin position="15"/>
        <end position="38"/>
    </location>
</feature>
<sequence length="334" mass="36357">MALIKRFLSGYSDNFLLALTLWPAASFALTLPILAYLYHRDGRLKFASVVSTYLAVLYVLGLGCFTLYPLPDGTSGPGITYGVPWQLNPLAPIGDFAREGLSVLPQIAFNVVFFVPLGFIAGRLLRLRFVPSVVLGFAVSLLIEAAQATGLFGVYPYAYRTADVDDLIYNTSGAALGWLCAAALARVLPPGALAEEGEVTHAPGFIRRCVAFWLDTLIIGLLSLVVSGAVSIMLWNLPEGIARDLSGTPWMLVVMALLFVLVEGVLPWMHAGSTPGGGFVRMSCETRERTGARRVAFYLARLVVLGAAYLFIPFAWFALALFYLVARRMPYDFL</sequence>
<dbReference type="InterPro" id="IPR053150">
    <property type="entry name" value="Teicoplanin_resist-assoc"/>
</dbReference>
<feature type="transmembrane region" description="Helical" evidence="5">
    <location>
        <begin position="247"/>
        <end position="266"/>
    </location>
</feature>
<feature type="transmembrane region" description="Helical" evidence="5">
    <location>
        <begin position="209"/>
        <end position="235"/>
    </location>
</feature>
<dbReference type="InterPro" id="IPR006976">
    <property type="entry name" value="VanZ-like"/>
</dbReference>
<evidence type="ECO:0000256" key="4">
    <source>
        <dbReference type="ARBA" id="ARBA00023136"/>
    </source>
</evidence>
<evidence type="ECO:0000256" key="2">
    <source>
        <dbReference type="ARBA" id="ARBA00022692"/>
    </source>
</evidence>
<feature type="transmembrane region" description="Helical" evidence="5">
    <location>
        <begin position="132"/>
        <end position="155"/>
    </location>
</feature>
<dbReference type="AlphaFoldDB" id="A0A921IQ46"/>
<evidence type="ECO:0000259" key="6">
    <source>
        <dbReference type="Pfam" id="PF04892"/>
    </source>
</evidence>
<evidence type="ECO:0000259" key="7">
    <source>
        <dbReference type="Pfam" id="PF06271"/>
    </source>
</evidence>
<dbReference type="Pfam" id="PF06271">
    <property type="entry name" value="RDD"/>
    <property type="match status" value="1"/>
</dbReference>
<evidence type="ECO:0000256" key="3">
    <source>
        <dbReference type="ARBA" id="ARBA00022989"/>
    </source>
</evidence>
<organism evidence="8 9">
    <name type="scientific">Collinsella ihumii</name>
    <dbReference type="NCBI Taxonomy" id="1720204"/>
    <lineage>
        <taxon>Bacteria</taxon>
        <taxon>Bacillati</taxon>
        <taxon>Actinomycetota</taxon>
        <taxon>Coriobacteriia</taxon>
        <taxon>Coriobacteriales</taxon>
        <taxon>Coriobacteriaceae</taxon>
        <taxon>Collinsella</taxon>
    </lineage>
</organism>
<dbReference type="PANTHER" id="PTHR36834:SF1">
    <property type="entry name" value="INTEGRAL MEMBRANE PROTEIN"/>
    <property type="match status" value="1"/>
</dbReference>
<dbReference type="Pfam" id="PF04892">
    <property type="entry name" value="VanZ"/>
    <property type="match status" value="1"/>
</dbReference>
<gene>
    <name evidence="8" type="ORF">K8U80_04705</name>
</gene>
<keyword evidence="3 5" id="KW-1133">Transmembrane helix</keyword>
<dbReference type="InterPro" id="IPR010432">
    <property type="entry name" value="RDD"/>
</dbReference>
<feature type="domain" description="VanZ-like" evidence="6">
    <location>
        <begin position="56"/>
        <end position="182"/>
    </location>
</feature>
<evidence type="ECO:0000256" key="5">
    <source>
        <dbReference type="SAM" id="Phobius"/>
    </source>
</evidence>
<comment type="subcellular location">
    <subcellularLocation>
        <location evidence="1">Membrane</location>
        <topology evidence="1">Multi-pass membrane protein</topology>
    </subcellularLocation>
</comment>
<evidence type="ECO:0000313" key="8">
    <source>
        <dbReference type="EMBL" id="HJG30678.1"/>
    </source>
</evidence>
<feature type="transmembrane region" description="Helical" evidence="5">
    <location>
        <begin position="107"/>
        <end position="125"/>
    </location>
</feature>
<feature type="transmembrane region" description="Helical" evidence="5">
    <location>
        <begin position="50"/>
        <end position="68"/>
    </location>
</feature>
<dbReference type="EMBL" id="DYVF01000032">
    <property type="protein sequence ID" value="HJG30678.1"/>
    <property type="molecule type" value="Genomic_DNA"/>
</dbReference>
<reference evidence="8" key="2">
    <citation type="submission" date="2021-09" db="EMBL/GenBank/DDBJ databases">
        <authorList>
            <person name="Gilroy R."/>
        </authorList>
    </citation>
    <scope>NUCLEOTIDE SEQUENCE</scope>
    <source>
        <strain evidence="8">ChiGjej2B2-7701</strain>
    </source>
</reference>
<keyword evidence="2 5" id="KW-0812">Transmembrane</keyword>
<name>A0A921IQ46_9ACTN</name>
<protein>
    <submittedName>
        <fullName evidence="8">VanZ family protein</fullName>
    </submittedName>
</protein>
<feature type="transmembrane region" description="Helical" evidence="5">
    <location>
        <begin position="167"/>
        <end position="188"/>
    </location>
</feature>
<keyword evidence="4 5" id="KW-0472">Membrane</keyword>
<feature type="domain" description="RDD" evidence="7">
    <location>
        <begin position="203"/>
        <end position="321"/>
    </location>
</feature>
<dbReference type="GO" id="GO:0016020">
    <property type="term" value="C:membrane"/>
    <property type="evidence" value="ECO:0007669"/>
    <property type="project" value="UniProtKB-SubCell"/>
</dbReference>
<proteinExistence type="predicted"/>
<dbReference type="Proteomes" id="UP000746751">
    <property type="component" value="Unassembled WGS sequence"/>
</dbReference>
<accession>A0A921IQ46</accession>
<evidence type="ECO:0000313" key="9">
    <source>
        <dbReference type="Proteomes" id="UP000746751"/>
    </source>
</evidence>
<reference evidence="8" key="1">
    <citation type="journal article" date="2021" name="PeerJ">
        <title>Extensive microbial diversity within the chicken gut microbiome revealed by metagenomics and culture.</title>
        <authorList>
            <person name="Gilroy R."/>
            <person name="Ravi A."/>
            <person name="Getino M."/>
            <person name="Pursley I."/>
            <person name="Horton D.L."/>
            <person name="Alikhan N.F."/>
            <person name="Baker D."/>
            <person name="Gharbi K."/>
            <person name="Hall N."/>
            <person name="Watson M."/>
            <person name="Adriaenssens E.M."/>
            <person name="Foster-Nyarko E."/>
            <person name="Jarju S."/>
            <person name="Secka A."/>
            <person name="Antonio M."/>
            <person name="Oren A."/>
            <person name="Chaudhuri R.R."/>
            <person name="La Ragione R."/>
            <person name="Hildebrand F."/>
            <person name="Pallen M.J."/>
        </authorList>
    </citation>
    <scope>NUCLEOTIDE SEQUENCE</scope>
    <source>
        <strain evidence="8">ChiGjej2B2-7701</strain>
    </source>
</reference>